<dbReference type="AlphaFoldDB" id="A0A0D6JKG6"/>
<sequence length="137" mass="14553">MVRIRVGSKRDRFDTIAWLGEFPFQQARGFRLYVEFRFEVQASGVSQVAVGWACVAIDAAVLAASVWIYGLVERDVRAVISCDDGSGGIGAKSRCEAVQALQALPAIVEFFAGLIFKTTGGVGAGAAPPAPVLMDQS</sequence>
<name>A0A0D6JKG6_9HYPH</name>
<dbReference type="EMBL" id="LN829119">
    <property type="protein sequence ID" value="CPR22458.1"/>
    <property type="molecule type" value="Genomic_DNA"/>
</dbReference>
<gene>
    <name evidence="1" type="ORF">YBN1229_v1_3891</name>
</gene>
<accession>A0A0D6JKG6</accession>
<organism evidence="1 2">
    <name type="scientific">Candidatus Filomicrobium marinum</name>
    <dbReference type="NCBI Taxonomy" id="1608628"/>
    <lineage>
        <taxon>Bacteria</taxon>
        <taxon>Pseudomonadati</taxon>
        <taxon>Pseudomonadota</taxon>
        <taxon>Alphaproteobacteria</taxon>
        <taxon>Hyphomicrobiales</taxon>
        <taxon>Hyphomicrobiaceae</taxon>
        <taxon>Filomicrobium</taxon>
    </lineage>
</organism>
<reference evidence="2" key="1">
    <citation type="submission" date="2015-02" db="EMBL/GenBank/DDBJ databases">
        <authorList>
            <person name="Chooi Y.-H."/>
        </authorList>
    </citation>
    <scope>NUCLEOTIDE SEQUENCE [LARGE SCALE GENOMIC DNA]</scope>
    <source>
        <strain evidence="2">strain Y</strain>
    </source>
</reference>
<evidence type="ECO:0000313" key="1">
    <source>
        <dbReference type="EMBL" id="CPR22458.1"/>
    </source>
</evidence>
<dbReference type="KEGG" id="fil:BN1229_v1_3902"/>
<keyword evidence="2" id="KW-1185">Reference proteome</keyword>
<evidence type="ECO:0000313" key="2">
    <source>
        <dbReference type="Proteomes" id="UP000033187"/>
    </source>
</evidence>
<proteinExistence type="predicted"/>
<dbReference type="KEGG" id="fiy:BN1229_v1_3891"/>
<dbReference type="Proteomes" id="UP000033187">
    <property type="component" value="Chromosome 1"/>
</dbReference>
<protein>
    <submittedName>
        <fullName evidence="1">Uncharacterized protein</fullName>
    </submittedName>
</protein>